<proteinExistence type="inferred from homology"/>
<feature type="domain" description="CENP-V/GFA" evidence="5">
    <location>
        <begin position="5"/>
        <end position="123"/>
    </location>
</feature>
<dbReference type="GO" id="GO:0016846">
    <property type="term" value="F:carbon-sulfur lyase activity"/>
    <property type="evidence" value="ECO:0007669"/>
    <property type="project" value="InterPro"/>
</dbReference>
<dbReference type="OrthoDB" id="406544at2759"/>
<keyword evidence="7" id="KW-1185">Reference proteome</keyword>
<dbReference type="SUPFAM" id="SSF51316">
    <property type="entry name" value="Mss4-like"/>
    <property type="match status" value="1"/>
</dbReference>
<dbReference type="Pfam" id="PF04828">
    <property type="entry name" value="GFA"/>
    <property type="match status" value="1"/>
</dbReference>
<keyword evidence="3" id="KW-0862">Zinc</keyword>
<dbReference type="InParanoid" id="A0A1Y2AWU2"/>
<name>A0A1Y2AWU2_9TREE</name>
<dbReference type="PROSITE" id="PS51891">
    <property type="entry name" value="CENP_V_GFA"/>
    <property type="match status" value="1"/>
</dbReference>
<dbReference type="GO" id="GO:0046872">
    <property type="term" value="F:metal ion binding"/>
    <property type="evidence" value="ECO:0007669"/>
    <property type="project" value="UniProtKB-KW"/>
</dbReference>
<dbReference type="Proteomes" id="UP000193986">
    <property type="component" value="Unassembled WGS sequence"/>
</dbReference>
<dbReference type="PANTHER" id="PTHR33337">
    <property type="entry name" value="GFA DOMAIN-CONTAINING PROTEIN"/>
    <property type="match status" value="1"/>
</dbReference>
<reference evidence="6 7" key="1">
    <citation type="submission" date="2016-07" db="EMBL/GenBank/DDBJ databases">
        <title>Pervasive Adenine N6-methylation of Active Genes in Fungi.</title>
        <authorList>
            <consortium name="DOE Joint Genome Institute"/>
            <person name="Mondo S.J."/>
            <person name="Dannebaum R.O."/>
            <person name="Kuo R.C."/>
            <person name="Labutti K."/>
            <person name="Haridas S."/>
            <person name="Kuo A."/>
            <person name="Salamov A."/>
            <person name="Ahrendt S.R."/>
            <person name="Lipzen A."/>
            <person name="Sullivan W."/>
            <person name="Andreopoulos W.B."/>
            <person name="Clum A."/>
            <person name="Lindquist E."/>
            <person name="Daum C."/>
            <person name="Ramamoorthy G.K."/>
            <person name="Gryganskyi A."/>
            <person name="Culley D."/>
            <person name="Magnuson J.K."/>
            <person name="James T.Y."/>
            <person name="O'Malley M.A."/>
            <person name="Stajich J.E."/>
            <person name="Spatafora J.W."/>
            <person name="Visel A."/>
            <person name="Grigoriev I.V."/>
        </authorList>
    </citation>
    <scope>NUCLEOTIDE SEQUENCE [LARGE SCALE GENOMIC DNA]</scope>
    <source>
        <strain evidence="6 7">68-887.2</strain>
    </source>
</reference>
<evidence type="ECO:0000256" key="2">
    <source>
        <dbReference type="ARBA" id="ARBA00022723"/>
    </source>
</evidence>
<dbReference type="InterPro" id="IPR006913">
    <property type="entry name" value="CENP-V/GFA"/>
</dbReference>
<dbReference type="PANTHER" id="PTHR33337:SF44">
    <property type="entry name" value="DUF636 DOMAIN PROTEIN (AFU_ORTHOLOGUE AFUA_1G09754)"/>
    <property type="match status" value="1"/>
</dbReference>
<organism evidence="6 7">
    <name type="scientific">Naematelia encephala</name>
    <dbReference type="NCBI Taxonomy" id="71784"/>
    <lineage>
        <taxon>Eukaryota</taxon>
        <taxon>Fungi</taxon>
        <taxon>Dikarya</taxon>
        <taxon>Basidiomycota</taxon>
        <taxon>Agaricomycotina</taxon>
        <taxon>Tremellomycetes</taxon>
        <taxon>Tremellales</taxon>
        <taxon>Naemateliaceae</taxon>
        <taxon>Naematelia</taxon>
    </lineage>
</organism>
<comment type="similarity">
    <text evidence="1">Belongs to the Gfa family.</text>
</comment>
<accession>A0A1Y2AWU2</accession>
<evidence type="ECO:0000313" key="7">
    <source>
        <dbReference type="Proteomes" id="UP000193986"/>
    </source>
</evidence>
<gene>
    <name evidence="6" type="ORF">BCR39DRAFT_560438</name>
</gene>
<dbReference type="EMBL" id="MCFC01000045">
    <property type="protein sequence ID" value="ORY26707.1"/>
    <property type="molecule type" value="Genomic_DNA"/>
</dbReference>
<sequence length="170" mass="18786">MPVLLEGACHCRAVKYTVESNTPVPFMHCQCSICRKVGGYMGSVNIMGNSSTMNIIRGKDKIKVYIAAVSFNDDDTPKKIGNSKRSFCTECSSMLWNYHDEWPDWIYPFASNIDSPNPLPPVPQGHHLVAIKRDSCPSHVPLPEGAKGYKGYGPSAGIEAWHKETGAWVD</sequence>
<evidence type="ECO:0000313" key="6">
    <source>
        <dbReference type="EMBL" id="ORY26707.1"/>
    </source>
</evidence>
<dbReference type="Gene3D" id="3.90.1590.10">
    <property type="entry name" value="glutathione-dependent formaldehyde- activating enzyme (gfa)"/>
    <property type="match status" value="1"/>
</dbReference>
<protein>
    <submittedName>
        <fullName evidence="6">DUF636 domain protein</fullName>
    </submittedName>
</protein>
<evidence type="ECO:0000256" key="1">
    <source>
        <dbReference type="ARBA" id="ARBA00005495"/>
    </source>
</evidence>
<comment type="caution">
    <text evidence="6">The sequence shown here is derived from an EMBL/GenBank/DDBJ whole genome shotgun (WGS) entry which is preliminary data.</text>
</comment>
<dbReference type="InterPro" id="IPR011057">
    <property type="entry name" value="Mss4-like_sf"/>
</dbReference>
<evidence type="ECO:0000259" key="5">
    <source>
        <dbReference type="PROSITE" id="PS51891"/>
    </source>
</evidence>
<evidence type="ECO:0000256" key="3">
    <source>
        <dbReference type="ARBA" id="ARBA00022833"/>
    </source>
</evidence>
<keyword evidence="2" id="KW-0479">Metal-binding</keyword>
<dbReference type="STRING" id="71784.A0A1Y2AWU2"/>
<keyword evidence="4" id="KW-0456">Lyase</keyword>
<dbReference type="AlphaFoldDB" id="A0A1Y2AWU2"/>
<evidence type="ECO:0000256" key="4">
    <source>
        <dbReference type="ARBA" id="ARBA00023239"/>
    </source>
</evidence>